<proteinExistence type="predicted"/>
<dbReference type="AlphaFoldDB" id="A0A0E9VUG0"/>
<evidence type="ECO:0000313" key="1">
    <source>
        <dbReference type="EMBL" id="JAH81691.1"/>
    </source>
</evidence>
<dbReference type="EMBL" id="GBXM01026886">
    <property type="protein sequence ID" value="JAH81691.1"/>
    <property type="molecule type" value="Transcribed_RNA"/>
</dbReference>
<name>A0A0E9VUG0_ANGAN</name>
<organism evidence="1">
    <name type="scientific">Anguilla anguilla</name>
    <name type="common">European freshwater eel</name>
    <name type="synonym">Muraena anguilla</name>
    <dbReference type="NCBI Taxonomy" id="7936"/>
    <lineage>
        <taxon>Eukaryota</taxon>
        <taxon>Metazoa</taxon>
        <taxon>Chordata</taxon>
        <taxon>Craniata</taxon>
        <taxon>Vertebrata</taxon>
        <taxon>Euteleostomi</taxon>
        <taxon>Actinopterygii</taxon>
        <taxon>Neopterygii</taxon>
        <taxon>Teleostei</taxon>
        <taxon>Anguilliformes</taxon>
        <taxon>Anguillidae</taxon>
        <taxon>Anguilla</taxon>
    </lineage>
</organism>
<reference evidence="1" key="1">
    <citation type="submission" date="2014-11" db="EMBL/GenBank/DDBJ databases">
        <authorList>
            <person name="Amaro Gonzalez C."/>
        </authorList>
    </citation>
    <scope>NUCLEOTIDE SEQUENCE</scope>
</reference>
<accession>A0A0E9VUG0</accession>
<sequence length="61" mass="7546">MLATTKNQVFFKFYCLREILYTEILPLKKWPFWNHLYGQGVWEKHIYTEPLTKVYKPYKCV</sequence>
<reference evidence="1" key="2">
    <citation type="journal article" date="2015" name="Fish Shellfish Immunol.">
        <title>Early steps in the European eel (Anguilla anguilla)-Vibrio vulnificus interaction in the gills: Role of the RtxA13 toxin.</title>
        <authorList>
            <person name="Callol A."/>
            <person name="Pajuelo D."/>
            <person name="Ebbesson L."/>
            <person name="Teles M."/>
            <person name="MacKenzie S."/>
            <person name="Amaro C."/>
        </authorList>
    </citation>
    <scope>NUCLEOTIDE SEQUENCE</scope>
</reference>
<protein>
    <submittedName>
        <fullName evidence="1">Uncharacterized protein</fullName>
    </submittedName>
</protein>